<protein>
    <submittedName>
        <fullName evidence="1">Uncharacterized protein</fullName>
    </submittedName>
</protein>
<comment type="caution">
    <text evidence="1">The sequence shown here is derived from an EMBL/GenBank/DDBJ whole genome shotgun (WGS) entry which is preliminary data.</text>
</comment>
<reference evidence="1 2" key="1">
    <citation type="journal article" date="2021" name="Hortic Res">
        <title>High-quality reference genome and annotation aids understanding of berry development for evergreen blueberry (Vaccinium darrowii).</title>
        <authorList>
            <person name="Yu J."/>
            <person name="Hulse-Kemp A.M."/>
            <person name="Babiker E."/>
            <person name="Staton M."/>
        </authorList>
    </citation>
    <scope>NUCLEOTIDE SEQUENCE [LARGE SCALE GENOMIC DNA]</scope>
    <source>
        <strain evidence="2">cv. NJ 8807/NJ 8810</strain>
        <tissue evidence="1">Young leaf</tissue>
    </source>
</reference>
<dbReference type="EMBL" id="CM037161">
    <property type="protein sequence ID" value="KAH7854861.1"/>
    <property type="molecule type" value="Genomic_DNA"/>
</dbReference>
<organism evidence="1 2">
    <name type="scientific">Vaccinium darrowii</name>
    <dbReference type="NCBI Taxonomy" id="229202"/>
    <lineage>
        <taxon>Eukaryota</taxon>
        <taxon>Viridiplantae</taxon>
        <taxon>Streptophyta</taxon>
        <taxon>Embryophyta</taxon>
        <taxon>Tracheophyta</taxon>
        <taxon>Spermatophyta</taxon>
        <taxon>Magnoliopsida</taxon>
        <taxon>eudicotyledons</taxon>
        <taxon>Gunneridae</taxon>
        <taxon>Pentapetalae</taxon>
        <taxon>asterids</taxon>
        <taxon>Ericales</taxon>
        <taxon>Ericaceae</taxon>
        <taxon>Vaccinioideae</taxon>
        <taxon>Vaccinieae</taxon>
        <taxon>Vaccinium</taxon>
    </lineage>
</organism>
<keyword evidence="2" id="KW-1185">Reference proteome</keyword>
<sequence length="170" mass="19270">MVQIGSGLSPEEFKAHSDLLKEFEDVFAWSHADMPGIDPEIVEHRIPLYPRHALLSFMDGFSGYNQILMAPEDREKTTFTIEWGTYCYRVMPFGMKNAGSTYQRAATTLLHDMIHKEVEVYVDDMIVKARKGKGIYPPSGNSSKGFTSTGCVSILRNVRLVSQLERCWNS</sequence>
<accession>A0ACB7YML6</accession>
<evidence type="ECO:0000313" key="1">
    <source>
        <dbReference type="EMBL" id="KAH7854861.1"/>
    </source>
</evidence>
<evidence type="ECO:0000313" key="2">
    <source>
        <dbReference type="Proteomes" id="UP000828048"/>
    </source>
</evidence>
<proteinExistence type="predicted"/>
<dbReference type="Proteomes" id="UP000828048">
    <property type="component" value="Chromosome 11"/>
</dbReference>
<gene>
    <name evidence="1" type="ORF">Vadar_018489</name>
</gene>
<name>A0ACB7YML6_9ERIC</name>